<dbReference type="STRING" id="1448308.A0A2T2NJM4"/>
<proteinExistence type="inferred from homology"/>
<keyword evidence="4" id="KW-1185">Reference proteome</keyword>
<evidence type="ECO:0000256" key="1">
    <source>
        <dbReference type="ARBA" id="ARBA00009550"/>
    </source>
</evidence>
<organism evidence="3 4">
    <name type="scientific">Corynespora cassiicola Philippines</name>
    <dbReference type="NCBI Taxonomy" id="1448308"/>
    <lineage>
        <taxon>Eukaryota</taxon>
        <taxon>Fungi</taxon>
        <taxon>Dikarya</taxon>
        <taxon>Ascomycota</taxon>
        <taxon>Pezizomycotina</taxon>
        <taxon>Dothideomycetes</taxon>
        <taxon>Pleosporomycetidae</taxon>
        <taxon>Pleosporales</taxon>
        <taxon>Corynesporascaceae</taxon>
        <taxon>Corynespora</taxon>
    </lineage>
</organism>
<name>A0A2T2NJM4_CORCC</name>
<feature type="region of interest" description="Disordered" evidence="2">
    <location>
        <begin position="88"/>
        <end position="123"/>
    </location>
</feature>
<dbReference type="PANTHER" id="PTHR16127:SF13">
    <property type="entry name" value="GH01188P"/>
    <property type="match status" value="1"/>
</dbReference>
<dbReference type="OrthoDB" id="425555at2759"/>
<dbReference type="Proteomes" id="UP000240883">
    <property type="component" value="Unassembled WGS sequence"/>
</dbReference>
<gene>
    <name evidence="3" type="ORF">BS50DRAFT_575623</name>
</gene>
<sequence>MAPAQHTPAPAKKGKGKKTNDPSEQQKQIQAKIAQLELDAAGDKEQEAEIEREVKKANRDLSALLSNMDAPLSRLEVVQKKYTELLADMKRTERDHQKAKKRGDQLQKEKDAQRSELNKVTTMKDKLDKLSRDFAKENKKLKDELQKLETTESRAREELHEQLERMVGEVEDCMAAQHQPEPQNQADVELDELFRQKFKSFIDQYELRELQFHSLLRTKELEIQYHMARLEQQRKQQEVESSKSNQLTRQVSTFSQTETELRTQLNIYVEKFKQVCCPTSQAEQSTAS</sequence>
<dbReference type="PANTHER" id="PTHR16127">
    <property type="entry name" value="TAXILIN"/>
    <property type="match status" value="1"/>
</dbReference>
<dbReference type="InterPro" id="IPR026183">
    <property type="entry name" value="Taxilin_fam"/>
</dbReference>
<evidence type="ECO:0000313" key="3">
    <source>
        <dbReference type="EMBL" id="PSN65645.1"/>
    </source>
</evidence>
<dbReference type="GO" id="GO:0019905">
    <property type="term" value="F:syntaxin binding"/>
    <property type="evidence" value="ECO:0007669"/>
    <property type="project" value="InterPro"/>
</dbReference>
<evidence type="ECO:0000256" key="2">
    <source>
        <dbReference type="SAM" id="MobiDB-lite"/>
    </source>
</evidence>
<feature type="region of interest" description="Disordered" evidence="2">
    <location>
        <begin position="1"/>
        <end position="29"/>
    </location>
</feature>
<dbReference type="Pfam" id="PF09728">
    <property type="entry name" value="Taxilin"/>
    <property type="match status" value="1"/>
</dbReference>
<dbReference type="AlphaFoldDB" id="A0A2T2NJM4"/>
<accession>A0A2T2NJM4</accession>
<reference evidence="3 4" key="1">
    <citation type="journal article" date="2018" name="Front. Microbiol.">
        <title>Genome-Wide Analysis of Corynespora cassiicola Leaf Fall Disease Putative Effectors.</title>
        <authorList>
            <person name="Lopez D."/>
            <person name="Ribeiro S."/>
            <person name="Label P."/>
            <person name="Fumanal B."/>
            <person name="Venisse J.S."/>
            <person name="Kohler A."/>
            <person name="de Oliveira R.R."/>
            <person name="Labutti K."/>
            <person name="Lipzen A."/>
            <person name="Lail K."/>
            <person name="Bauer D."/>
            <person name="Ohm R.A."/>
            <person name="Barry K.W."/>
            <person name="Spatafora J."/>
            <person name="Grigoriev I.V."/>
            <person name="Martin F.M."/>
            <person name="Pujade-Renaud V."/>
        </authorList>
    </citation>
    <scope>NUCLEOTIDE SEQUENCE [LARGE SCALE GENOMIC DNA]</scope>
    <source>
        <strain evidence="3 4">Philippines</strain>
    </source>
</reference>
<protein>
    <submittedName>
        <fullName evidence="3">Uncharacterized protein</fullName>
    </submittedName>
</protein>
<evidence type="ECO:0000313" key="4">
    <source>
        <dbReference type="Proteomes" id="UP000240883"/>
    </source>
</evidence>
<comment type="similarity">
    <text evidence="1">Belongs to the taxilin family.</text>
</comment>
<dbReference type="EMBL" id="KZ678137">
    <property type="protein sequence ID" value="PSN65645.1"/>
    <property type="molecule type" value="Genomic_DNA"/>
</dbReference>